<keyword evidence="2" id="KW-0238">DNA-binding</keyword>
<dbReference type="PANTHER" id="PTHR42756:SF1">
    <property type="entry name" value="TRANSCRIPTIONAL REPRESSOR OF EMRAB OPERON"/>
    <property type="match status" value="1"/>
</dbReference>
<evidence type="ECO:0000256" key="2">
    <source>
        <dbReference type="ARBA" id="ARBA00023125"/>
    </source>
</evidence>
<dbReference type="Proteomes" id="UP000886750">
    <property type="component" value="Unassembled WGS sequence"/>
</dbReference>
<dbReference type="PANTHER" id="PTHR42756">
    <property type="entry name" value="TRANSCRIPTIONAL REGULATOR, MARR"/>
    <property type="match status" value="1"/>
</dbReference>
<dbReference type="Pfam" id="PF01047">
    <property type="entry name" value="MarR"/>
    <property type="match status" value="1"/>
</dbReference>
<dbReference type="InterPro" id="IPR036390">
    <property type="entry name" value="WH_DNA-bd_sf"/>
</dbReference>
<dbReference type="PROSITE" id="PS50995">
    <property type="entry name" value="HTH_MARR_2"/>
    <property type="match status" value="1"/>
</dbReference>
<dbReference type="Gene3D" id="1.10.10.10">
    <property type="entry name" value="Winged helix-like DNA-binding domain superfamily/Winged helix DNA-binding domain"/>
    <property type="match status" value="1"/>
</dbReference>
<evidence type="ECO:0000256" key="1">
    <source>
        <dbReference type="ARBA" id="ARBA00023015"/>
    </source>
</evidence>
<organism evidence="5 6">
    <name type="scientific">Candidatus Borkfalkia excrementigallinarum</name>
    <dbReference type="NCBI Taxonomy" id="2838506"/>
    <lineage>
        <taxon>Bacteria</taxon>
        <taxon>Bacillati</taxon>
        <taxon>Bacillota</taxon>
        <taxon>Clostridia</taxon>
        <taxon>Christensenellales</taxon>
        <taxon>Christensenellaceae</taxon>
        <taxon>Candidatus Borkfalkia</taxon>
    </lineage>
</organism>
<protein>
    <submittedName>
        <fullName evidence="5">MarR family transcriptional regulator</fullName>
    </submittedName>
</protein>
<dbReference type="EMBL" id="DXCQ01000037">
    <property type="protein sequence ID" value="HIY96976.1"/>
    <property type="molecule type" value="Genomic_DNA"/>
</dbReference>
<keyword evidence="1" id="KW-0805">Transcription regulation</keyword>
<dbReference type="InterPro" id="IPR036388">
    <property type="entry name" value="WH-like_DNA-bd_sf"/>
</dbReference>
<dbReference type="SMART" id="SM00347">
    <property type="entry name" value="HTH_MARR"/>
    <property type="match status" value="1"/>
</dbReference>
<dbReference type="InterPro" id="IPR000835">
    <property type="entry name" value="HTH_MarR-typ"/>
</dbReference>
<dbReference type="GO" id="GO:0003677">
    <property type="term" value="F:DNA binding"/>
    <property type="evidence" value="ECO:0007669"/>
    <property type="project" value="UniProtKB-KW"/>
</dbReference>
<reference evidence="5" key="1">
    <citation type="journal article" date="2021" name="PeerJ">
        <title>Extensive microbial diversity within the chicken gut microbiome revealed by metagenomics and culture.</title>
        <authorList>
            <person name="Gilroy R."/>
            <person name="Ravi A."/>
            <person name="Getino M."/>
            <person name="Pursley I."/>
            <person name="Horton D.L."/>
            <person name="Alikhan N.F."/>
            <person name="Baker D."/>
            <person name="Gharbi K."/>
            <person name="Hall N."/>
            <person name="Watson M."/>
            <person name="Adriaenssens E.M."/>
            <person name="Foster-Nyarko E."/>
            <person name="Jarju S."/>
            <person name="Secka A."/>
            <person name="Antonio M."/>
            <person name="Oren A."/>
            <person name="Chaudhuri R.R."/>
            <person name="La Ragione R."/>
            <person name="Hildebrand F."/>
            <person name="Pallen M.J."/>
        </authorList>
    </citation>
    <scope>NUCLEOTIDE SEQUENCE</scope>
    <source>
        <strain evidence="5">1345</strain>
    </source>
</reference>
<dbReference type="GO" id="GO:0003700">
    <property type="term" value="F:DNA-binding transcription factor activity"/>
    <property type="evidence" value="ECO:0007669"/>
    <property type="project" value="InterPro"/>
</dbReference>
<comment type="caution">
    <text evidence="5">The sequence shown here is derived from an EMBL/GenBank/DDBJ whole genome shotgun (WGS) entry which is preliminary data.</text>
</comment>
<evidence type="ECO:0000313" key="6">
    <source>
        <dbReference type="Proteomes" id="UP000886750"/>
    </source>
</evidence>
<sequence length="154" mass="17304">MDANRLFREMYNIVKRLENIQLFNHAFPFNNTEMQLIREVLRVEETGGHIISSDLAKVLGITRSAVSQMVSKLESKNIVKRVPDKKDRKIAFIELSDSARAIYEDMKNRLNALLGRVIEKLGDEKIDSFVASANEFVDAFDGVVATSAETGAQA</sequence>
<name>A0A9D2CSS0_9FIRM</name>
<accession>A0A9D2CSS0</accession>
<feature type="domain" description="HTH marR-type" evidence="4">
    <location>
        <begin position="3"/>
        <end position="138"/>
    </location>
</feature>
<reference evidence="5" key="2">
    <citation type="submission" date="2021-04" db="EMBL/GenBank/DDBJ databases">
        <authorList>
            <person name="Gilroy R."/>
        </authorList>
    </citation>
    <scope>NUCLEOTIDE SEQUENCE</scope>
    <source>
        <strain evidence="5">1345</strain>
    </source>
</reference>
<dbReference type="PRINTS" id="PR00598">
    <property type="entry name" value="HTHMARR"/>
</dbReference>
<dbReference type="AlphaFoldDB" id="A0A9D2CSS0"/>
<evidence type="ECO:0000259" key="4">
    <source>
        <dbReference type="PROSITE" id="PS50995"/>
    </source>
</evidence>
<dbReference type="SUPFAM" id="SSF46785">
    <property type="entry name" value="Winged helix' DNA-binding domain"/>
    <property type="match status" value="1"/>
</dbReference>
<gene>
    <name evidence="5" type="ORF">H9729_04745</name>
</gene>
<evidence type="ECO:0000313" key="5">
    <source>
        <dbReference type="EMBL" id="HIY96976.1"/>
    </source>
</evidence>
<keyword evidence="3" id="KW-0804">Transcription</keyword>
<evidence type="ECO:0000256" key="3">
    <source>
        <dbReference type="ARBA" id="ARBA00023163"/>
    </source>
</evidence>
<proteinExistence type="predicted"/>